<feature type="transmembrane region" description="Helical" evidence="2">
    <location>
        <begin position="426"/>
        <end position="449"/>
    </location>
</feature>
<feature type="region of interest" description="Disordered" evidence="1">
    <location>
        <begin position="642"/>
        <end position="759"/>
    </location>
</feature>
<gene>
    <name evidence="4" type="ORF">QXL92_13190</name>
</gene>
<dbReference type="RefSeq" id="WP_306255239.1">
    <property type="nucleotide sequence ID" value="NZ_JAUFSA010000001.1"/>
</dbReference>
<evidence type="ECO:0000313" key="4">
    <source>
        <dbReference type="EMBL" id="MDP7735697.1"/>
    </source>
</evidence>
<keyword evidence="2" id="KW-1133">Transmembrane helix</keyword>
<dbReference type="Pfam" id="PF08310">
    <property type="entry name" value="LGFP"/>
    <property type="match status" value="4"/>
</dbReference>
<feature type="chain" id="PRO_5042614605" description="Transmembrane alanine and glycine rich protein" evidence="3">
    <location>
        <begin position="40"/>
        <end position="810"/>
    </location>
</feature>
<organism evidence="4 5">
    <name type="scientific">Mycobacterium paragordonae</name>
    <dbReference type="NCBI Taxonomy" id="1389713"/>
    <lineage>
        <taxon>Bacteria</taxon>
        <taxon>Bacillati</taxon>
        <taxon>Actinomycetota</taxon>
        <taxon>Actinomycetes</taxon>
        <taxon>Mycobacteriales</taxon>
        <taxon>Mycobacteriaceae</taxon>
        <taxon>Mycobacterium</taxon>
    </lineage>
</organism>
<feature type="signal peptide" evidence="3">
    <location>
        <begin position="1"/>
        <end position="39"/>
    </location>
</feature>
<keyword evidence="3" id="KW-0732">Signal</keyword>
<proteinExistence type="predicted"/>
<feature type="compositionally biased region" description="Basic and acidic residues" evidence="1">
    <location>
        <begin position="661"/>
        <end position="670"/>
    </location>
</feature>
<protein>
    <recommendedName>
        <fullName evidence="6">Transmembrane alanine and glycine rich protein</fullName>
    </recommendedName>
</protein>
<dbReference type="Proteomes" id="UP001229081">
    <property type="component" value="Unassembled WGS sequence"/>
</dbReference>
<feature type="compositionally biased region" description="Basic and acidic residues" evidence="1">
    <location>
        <begin position="524"/>
        <end position="544"/>
    </location>
</feature>
<reference evidence="4" key="1">
    <citation type="submission" date="2023-06" db="EMBL/GenBank/DDBJ databases">
        <title>Identification of two novel mycobacterium reveal diversities and complexities of Mycobacterium gordonae clade.</title>
        <authorList>
            <person name="Matsumoto Y."/>
            <person name="Nakamura S."/>
            <person name="Motooka D."/>
            <person name="Fukushima K."/>
        </authorList>
    </citation>
    <scope>NUCLEOTIDE SEQUENCE</scope>
    <source>
        <strain evidence="4">TY812</strain>
    </source>
</reference>
<keyword evidence="2" id="KW-0472">Membrane</keyword>
<evidence type="ECO:0000256" key="3">
    <source>
        <dbReference type="SAM" id="SignalP"/>
    </source>
</evidence>
<dbReference type="EMBL" id="JAUFSA010000001">
    <property type="protein sequence ID" value="MDP7735697.1"/>
    <property type="molecule type" value="Genomic_DNA"/>
</dbReference>
<feature type="compositionally biased region" description="Low complexity" evidence="1">
    <location>
        <begin position="718"/>
        <end position="746"/>
    </location>
</feature>
<feature type="region of interest" description="Disordered" evidence="1">
    <location>
        <begin position="494"/>
        <end position="544"/>
    </location>
</feature>
<dbReference type="AlphaFoldDB" id="A0AAJ1S3A9"/>
<accession>A0AAJ1S3A9</accession>
<dbReference type="InterPro" id="IPR013207">
    <property type="entry name" value="LGFP"/>
</dbReference>
<evidence type="ECO:0000256" key="2">
    <source>
        <dbReference type="SAM" id="Phobius"/>
    </source>
</evidence>
<sequence length="810" mass="84420">MNGQRGQLSKLVGRALVGLSAAALATGLALALLAPTASASPIGDAEAAMMAAWDKAGGASSTLGARKGDVYPIGDGFALDFDGGKMYFTPATGAKYMFGPILDKYESLGGPANSDLGFPTINEVPGLAGPDSRVSTFAASDNPVIFWTPDHGAFVVRGALNAAWDKLGSSGGVLGAPTGDETYDGEVASQKFTGGEVSWNRKTKEFSTNPPALADQLKGLQIAIDPTAAINMAWRAAGGANGTLGAKKGGPNPIGGDGIVQEFNGGKIFFSPATGANAVEGPILQKYESLGGPVSSDLGFPIANEADGGISPASRIATFSAADKPVIFWTPDHGAFVVRGAMKAAWDKLKGASGKLGAPVGDQTIDGDVVSQKFTGGKVSWNRAKNTFTTDPANLAPLLSGLQVSGQNQPSTSASPPPGKKFTFHWWWLAAAVPVLLLILMSVLVVFGLRRRRAGRAVPAYDRGHDVADEFDAGPDGRWSHDDVGYGSERFPPVEHHPEEHEVPEYGSAPRVSWSRGGGTAAGPDERDLGAEGYHDEHDDTAGYADDYAHPDDDFAHGDDDYSHGADYYAHGADGFAHGGDDFARGGEQEAEFAEYDEHDEFEGDEDPDAVDTTPTPIVTRGAFGQLVQAEPEVAETISTEDFEAESSVPHSQGPAAPEVPEAHPEHEFPDIFYPRGGPAEEEVPDATSADATSAESPAAEPGAAAPEPRKGRHAAADDPGYAPAAAEAAYAAAPRAEAPPGADGATVRPTIHLPLDDDPYRAPDGYPIKASARFGLYYTPDNALYHDTLAEIWFASEAVAQANGFVRAD</sequence>
<evidence type="ECO:0000313" key="5">
    <source>
        <dbReference type="Proteomes" id="UP001229081"/>
    </source>
</evidence>
<name>A0AAJ1S3A9_9MYCO</name>
<comment type="caution">
    <text evidence="4">The sequence shown here is derived from an EMBL/GenBank/DDBJ whole genome shotgun (WGS) entry which is preliminary data.</text>
</comment>
<evidence type="ECO:0008006" key="6">
    <source>
        <dbReference type="Google" id="ProtNLM"/>
    </source>
</evidence>
<feature type="compositionally biased region" description="Low complexity" evidence="1">
    <location>
        <begin position="686"/>
        <end position="707"/>
    </location>
</feature>
<keyword evidence="2" id="KW-0812">Transmembrane</keyword>
<evidence type="ECO:0000256" key="1">
    <source>
        <dbReference type="SAM" id="MobiDB-lite"/>
    </source>
</evidence>
<feature type="compositionally biased region" description="Basic and acidic residues" evidence="1">
    <location>
        <begin position="494"/>
        <end position="504"/>
    </location>
</feature>